<comment type="caution">
    <text evidence="1">The sequence shown here is derived from an EMBL/GenBank/DDBJ whole genome shotgun (WGS) entry which is preliminary data.</text>
</comment>
<evidence type="ECO:0000313" key="1">
    <source>
        <dbReference type="EMBL" id="MBD7916621.1"/>
    </source>
</evidence>
<dbReference type="InterPro" id="IPR037208">
    <property type="entry name" value="Spo0E-like_sf"/>
</dbReference>
<organism evidence="1 2">
    <name type="scientific">Clostridium gallinarum</name>
    <dbReference type="NCBI Taxonomy" id="2762246"/>
    <lineage>
        <taxon>Bacteria</taxon>
        <taxon>Bacillati</taxon>
        <taxon>Bacillota</taxon>
        <taxon>Clostridia</taxon>
        <taxon>Eubacteriales</taxon>
        <taxon>Clostridiaceae</taxon>
        <taxon>Clostridium</taxon>
    </lineage>
</organism>
<keyword evidence="2" id="KW-1185">Reference proteome</keyword>
<dbReference type="InterPro" id="IPR018540">
    <property type="entry name" value="Spo0E-like"/>
</dbReference>
<dbReference type="RefSeq" id="WP_191751357.1">
    <property type="nucleotide sequence ID" value="NZ_JACSQZ010000112.1"/>
</dbReference>
<accession>A0ABR8Q869</accession>
<name>A0ABR8Q869_9CLOT</name>
<dbReference type="InterPro" id="IPR036638">
    <property type="entry name" value="HLH_DNA-bd_sf"/>
</dbReference>
<protein>
    <submittedName>
        <fullName evidence="1">Spo0E family sporulation regulatory protein-aspartic acid phosphatase</fullName>
    </submittedName>
</protein>
<evidence type="ECO:0000313" key="2">
    <source>
        <dbReference type="Proteomes" id="UP000640335"/>
    </source>
</evidence>
<sequence length="53" mass="6456">MDYRINEIREELENLYEKNGLTEEVLILSMKLDKEINKVQKKILKDNDIYIKK</sequence>
<proteinExistence type="predicted"/>
<dbReference type="EMBL" id="JACSQZ010000112">
    <property type="protein sequence ID" value="MBD7916621.1"/>
    <property type="molecule type" value="Genomic_DNA"/>
</dbReference>
<reference evidence="1 2" key="1">
    <citation type="submission" date="2020-08" db="EMBL/GenBank/DDBJ databases">
        <title>A Genomic Blueprint of the Chicken Gut Microbiome.</title>
        <authorList>
            <person name="Gilroy R."/>
            <person name="Ravi A."/>
            <person name="Getino M."/>
            <person name="Pursley I."/>
            <person name="Horton D.L."/>
            <person name="Alikhan N.-F."/>
            <person name="Baker D."/>
            <person name="Gharbi K."/>
            <person name="Hall N."/>
            <person name="Watson M."/>
            <person name="Adriaenssens E.M."/>
            <person name="Foster-Nyarko E."/>
            <person name="Jarju S."/>
            <person name="Secka A."/>
            <person name="Antonio M."/>
            <person name="Oren A."/>
            <person name="Chaudhuri R."/>
            <person name="La Ragione R.M."/>
            <person name="Hildebrand F."/>
            <person name="Pallen M.J."/>
        </authorList>
    </citation>
    <scope>NUCLEOTIDE SEQUENCE [LARGE SCALE GENOMIC DNA]</scope>
    <source>
        <strain evidence="1 2">Sa3CUN1</strain>
    </source>
</reference>
<dbReference type="Gene3D" id="4.10.280.10">
    <property type="entry name" value="Helix-loop-helix DNA-binding domain"/>
    <property type="match status" value="1"/>
</dbReference>
<dbReference type="SUPFAM" id="SSF140500">
    <property type="entry name" value="BAS1536-like"/>
    <property type="match status" value="1"/>
</dbReference>
<dbReference type="Pfam" id="PF09388">
    <property type="entry name" value="SpoOE-like"/>
    <property type="match status" value="1"/>
</dbReference>
<gene>
    <name evidence="1" type="ORF">H9660_15945</name>
</gene>
<dbReference type="Proteomes" id="UP000640335">
    <property type="component" value="Unassembled WGS sequence"/>
</dbReference>